<dbReference type="Gene3D" id="3.40.1080.20">
    <property type="entry name" value="Acetyl-CoA hydrolase/transferase C-terminal domain"/>
    <property type="match status" value="1"/>
</dbReference>
<dbReference type="InterPro" id="IPR038460">
    <property type="entry name" value="AcetylCoA_hyd_C_sf"/>
</dbReference>
<dbReference type="Pfam" id="PF13336">
    <property type="entry name" value="AcetylCoA_hyd_C"/>
    <property type="match status" value="1"/>
</dbReference>
<organism evidence="2 3">
    <name type="scientific">Marinovum algicola</name>
    <dbReference type="NCBI Taxonomy" id="42444"/>
    <lineage>
        <taxon>Bacteria</taxon>
        <taxon>Pseudomonadati</taxon>
        <taxon>Pseudomonadota</taxon>
        <taxon>Alphaproteobacteria</taxon>
        <taxon>Rhodobacterales</taxon>
        <taxon>Roseobacteraceae</taxon>
        <taxon>Marinovum</taxon>
    </lineage>
</organism>
<proteinExistence type="predicted"/>
<dbReference type="InterPro" id="IPR046433">
    <property type="entry name" value="ActCoA_hydro"/>
</dbReference>
<evidence type="ECO:0000313" key="3">
    <source>
        <dbReference type="Proteomes" id="UP000182932"/>
    </source>
</evidence>
<feature type="domain" description="Acetyl-CoA hydrolase/transferase C-terminal" evidence="1">
    <location>
        <begin position="328"/>
        <end position="487"/>
    </location>
</feature>
<dbReference type="SUPFAM" id="SSF100950">
    <property type="entry name" value="NagB/RpiA/CoA transferase-like"/>
    <property type="match status" value="1"/>
</dbReference>
<dbReference type="GeneID" id="80818742"/>
<dbReference type="GO" id="GO:0008775">
    <property type="term" value="F:acetate CoA-transferase activity"/>
    <property type="evidence" value="ECO:0007669"/>
    <property type="project" value="InterPro"/>
</dbReference>
<comment type="caution">
    <text evidence="2">The sequence shown here is derived from an EMBL/GenBank/DDBJ whole genome shotgun (WGS) entry which is preliminary data.</text>
</comment>
<dbReference type="GO" id="GO:0006083">
    <property type="term" value="P:acetate metabolic process"/>
    <property type="evidence" value="ECO:0007669"/>
    <property type="project" value="InterPro"/>
</dbReference>
<dbReference type="Proteomes" id="UP000182932">
    <property type="component" value="Unassembled WGS sequence"/>
</dbReference>
<keyword evidence="3" id="KW-1185">Reference proteome</keyword>
<name>A0A975WAR5_9RHOB</name>
<dbReference type="InterPro" id="IPR037171">
    <property type="entry name" value="NagB/RpiA_transferase-like"/>
</dbReference>
<dbReference type="GO" id="GO:0016787">
    <property type="term" value="F:hydrolase activity"/>
    <property type="evidence" value="ECO:0007669"/>
    <property type="project" value="UniProtKB-KW"/>
</dbReference>
<dbReference type="EMBL" id="FNYY01000008">
    <property type="protein sequence ID" value="SEJ63680.1"/>
    <property type="molecule type" value="Genomic_DNA"/>
</dbReference>
<dbReference type="InterPro" id="IPR026888">
    <property type="entry name" value="AcetylCoA_hyd_C"/>
</dbReference>
<dbReference type="PANTHER" id="PTHR21432:SF20">
    <property type="entry name" value="ACETYL-COA HYDROLASE"/>
    <property type="match status" value="1"/>
</dbReference>
<gene>
    <name evidence="2" type="ORF">SAMN04487940_10872</name>
</gene>
<dbReference type="RefSeq" id="WP_074836912.1">
    <property type="nucleotide sequence ID" value="NZ_FNYY01000008.1"/>
</dbReference>
<keyword evidence="2" id="KW-0378">Hydrolase</keyword>
<sequence length="602" mass="65270">MQRLHDAEAAAREIVARTGGEIRLALPLGLGKPVRLVNALVKLACDDPSIRLAIFTALTLEPPDPGSGMKARFLGPAKDRLFGAYPALLYAELLRRDALPDNITVNEFFLLAGRWLGVAPMQQAYISANYTHARDVLIAQEPNVLAQLVSEQDGSFSLSGNTDISADLFAMRAEGKLDFVAVGEVHPDLPFMQGPGAVLTPEAFHLTLVPEPYELFSAVKRPVDAAAHAIGLHVSRLIADGGTLQIGIGAIGDAVAHALLLRHSGAAPPIQRAAPFDLPAPGGPFEEGLHGVTEMLVGGLLALFEAGVVRREVDGHAIAAGFFVDTRDFYRRLREMPREERARIAMTPVSFTNALYGNEAEKRTARVKARFVNGAMQVSVMGDVMSDTVENGQVVSGVGGQFNFVEQAFALHDARSIITLPATRWSGGKRHSNIRWSVATTTVPRHMRDVVVTEYGIADLRGRSDAETIAALIAIADSAFQDELIDRAQKAGKLPKGFTLPQSARNNWPETVENWLAPYRAELPDFPFGSDFDEIERLLLPALEELSRHAPTLRGKARLLQDALRLPPHPREQEALARMGFDSRYAGGEALALSGALRRVVT</sequence>
<protein>
    <submittedName>
        <fullName evidence="2">Acyl-CoA hydrolase</fullName>
    </submittedName>
</protein>
<accession>A0A975WAR5</accession>
<evidence type="ECO:0000259" key="1">
    <source>
        <dbReference type="Pfam" id="PF13336"/>
    </source>
</evidence>
<reference evidence="2 3" key="1">
    <citation type="submission" date="2016-10" db="EMBL/GenBank/DDBJ databases">
        <authorList>
            <person name="Varghese N."/>
            <person name="Submissions S."/>
        </authorList>
    </citation>
    <scope>NUCLEOTIDE SEQUENCE [LARGE SCALE GENOMIC DNA]</scope>
    <source>
        <strain evidence="2 3">FF3</strain>
    </source>
</reference>
<evidence type="ECO:0000313" key="2">
    <source>
        <dbReference type="EMBL" id="SEJ63680.1"/>
    </source>
</evidence>
<dbReference type="PANTHER" id="PTHR21432">
    <property type="entry name" value="ACETYL-COA HYDROLASE-RELATED"/>
    <property type="match status" value="1"/>
</dbReference>
<dbReference type="AlphaFoldDB" id="A0A975WAR5"/>
<dbReference type="Gene3D" id="3.30.750.70">
    <property type="entry name" value="4-hydroxybutyrate coenzyme like domains"/>
    <property type="match status" value="1"/>
</dbReference>